<reference evidence="2 3" key="1">
    <citation type="submission" date="2018-07" db="EMBL/GenBank/DDBJ databases">
        <title>Genome sequencing of Moraxellaceae gen. HYN0046.</title>
        <authorList>
            <person name="Kim M."/>
            <person name="Yi H."/>
        </authorList>
    </citation>
    <scope>NUCLEOTIDE SEQUENCE [LARGE SCALE GENOMIC DNA]</scope>
    <source>
        <strain evidence="2 3">HYN0046</strain>
    </source>
</reference>
<keyword evidence="1" id="KW-0812">Transmembrane</keyword>
<accession>A0A345P9D6</accession>
<keyword evidence="3" id="KW-1185">Reference proteome</keyword>
<protein>
    <submittedName>
        <fullName evidence="2">DUF3592 domain-containing protein</fullName>
    </submittedName>
</protein>
<gene>
    <name evidence="2" type="ORF">HYN46_14235</name>
</gene>
<evidence type="ECO:0000256" key="1">
    <source>
        <dbReference type="SAM" id="Phobius"/>
    </source>
</evidence>
<keyword evidence="1" id="KW-0472">Membrane</keyword>
<evidence type="ECO:0000313" key="3">
    <source>
        <dbReference type="Proteomes" id="UP000253940"/>
    </source>
</evidence>
<evidence type="ECO:0000313" key="2">
    <source>
        <dbReference type="EMBL" id="AXI03895.1"/>
    </source>
</evidence>
<dbReference type="Proteomes" id="UP000253940">
    <property type="component" value="Chromosome"/>
</dbReference>
<dbReference type="RefSeq" id="WP_114900003.1">
    <property type="nucleotide sequence ID" value="NZ_CP031222.1"/>
</dbReference>
<dbReference type="KEGG" id="mbah:HYN46_14235"/>
<keyword evidence="1" id="KW-1133">Transmembrane helix</keyword>
<organism evidence="2 3">
    <name type="scientific">Aquirhabdus parva</name>
    <dbReference type="NCBI Taxonomy" id="2283318"/>
    <lineage>
        <taxon>Bacteria</taxon>
        <taxon>Pseudomonadati</taxon>
        <taxon>Pseudomonadota</taxon>
        <taxon>Gammaproteobacteria</taxon>
        <taxon>Moraxellales</taxon>
        <taxon>Moraxellaceae</taxon>
        <taxon>Aquirhabdus</taxon>
    </lineage>
</organism>
<dbReference type="AlphaFoldDB" id="A0A345P9D6"/>
<feature type="transmembrane region" description="Helical" evidence="1">
    <location>
        <begin position="142"/>
        <end position="160"/>
    </location>
</feature>
<name>A0A345P9D6_9GAMM</name>
<proteinExistence type="predicted"/>
<sequence>MMKTNFWTVKKLFFLGLGLWLLLAGVGVLIQHHQEIQAKTHWDKVSATIVSTHSTNEHHRNGSNTHCDSIKISYDYNHLVYHTHLNPTFPCHDSVRGIDYTNDLKTRFPDGSAISIIVNPVNPAENSDLSFADTEPNFLFDFFGYATIFLGLVSILALWAKDSPQVGNKK</sequence>
<dbReference type="EMBL" id="CP031222">
    <property type="protein sequence ID" value="AXI03895.1"/>
    <property type="molecule type" value="Genomic_DNA"/>
</dbReference>